<feature type="domain" description="CREG-like beta-barrel" evidence="1">
    <location>
        <begin position="7"/>
        <end position="152"/>
    </location>
</feature>
<evidence type="ECO:0000313" key="3">
    <source>
        <dbReference type="Proteomes" id="UP000681356"/>
    </source>
</evidence>
<dbReference type="Proteomes" id="UP000681356">
    <property type="component" value="Unassembled WGS sequence"/>
</dbReference>
<dbReference type="EMBL" id="JAGTUU010000004">
    <property type="protein sequence ID" value="MBS0124847.1"/>
    <property type="molecule type" value="Genomic_DNA"/>
</dbReference>
<keyword evidence="3" id="KW-1185">Reference proteome</keyword>
<reference evidence="2" key="1">
    <citation type="submission" date="2021-04" db="EMBL/GenBank/DDBJ databases">
        <authorList>
            <person name="Yoon J."/>
        </authorList>
    </citation>
    <scope>NUCLEOTIDE SEQUENCE</scope>
    <source>
        <strain evidence="2">KMU-90</strain>
    </source>
</reference>
<organism evidence="2 3">
    <name type="scientific">Thetidibacter halocola</name>
    <dbReference type="NCBI Taxonomy" id="2827239"/>
    <lineage>
        <taxon>Bacteria</taxon>
        <taxon>Pseudomonadati</taxon>
        <taxon>Pseudomonadota</taxon>
        <taxon>Alphaproteobacteria</taxon>
        <taxon>Rhodobacterales</taxon>
        <taxon>Roseobacteraceae</taxon>
        <taxon>Thetidibacter</taxon>
    </lineage>
</organism>
<protein>
    <submittedName>
        <fullName evidence="2">Pyridoxamine 5'-phosphate oxidase family protein</fullName>
    </submittedName>
</protein>
<name>A0A8J8B7X0_9RHOB</name>
<gene>
    <name evidence="2" type="ORF">KB874_12135</name>
</gene>
<dbReference type="PANTHER" id="PTHR13343">
    <property type="entry name" value="CREG1 PROTEIN"/>
    <property type="match status" value="1"/>
</dbReference>
<dbReference type="Gene3D" id="2.30.110.10">
    <property type="entry name" value="Electron Transport, Fmn-binding Protein, Chain A"/>
    <property type="match status" value="1"/>
</dbReference>
<sequence>MTDPIRPTDDEARALARQLIHDARFASLGVLDPESGVPQVSRIAVVPGPDGLPLALVSDLSHHTKALKANSACSLMVGEPGPKGDPLTWPRLSLMGQARFVRHGEPDHAALAAHYLVLQPKAKLYIGFGDFALMRIEVNAAHLNGGFGKAFVLTAADLSAPPGGV</sequence>
<dbReference type="InterPro" id="IPR012349">
    <property type="entry name" value="Split_barrel_FMN-bd"/>
</dbReference>
<dbReference type="AlphaFoldDB" id="A0A8J8B7X0"/>
<dbReference type="RefSeq" id="WP_212536805.1">
    <property type="nucleotide sequence ID" value="NZ_JAGTUU010000004.1"/>
</dbReference>
<dbReference type="Pfam" id="PF13883">
    <property type="entry name" value="CREG_beta-barrel"/>
    <property type="match status" value="1"/>
</dbReference>
<evidence type="ECO:0000313" key="2">
    <source>
        <dbReference type="EMBL" id="MBS0124847.1"/>
    </source>
</evidence>
<dbReference type="SUPFAM" id="SSF50475">
    <property type="entry name" value="FMN-binding split barrel"/>
    <property type="match status" value="1"/>
</dbReference>
<accession>A0A8J8B7X0</accession>
<dbReference type="GO" id="GO:0005737">
    <property type="term" value="C:cytoplasm"/>
    <property type="evidence" value="ECO:0007669"/>
    <property type="project" value="UniProtKB-ARBA"/>
</dbReference>
<proteinExistence type="predicted"/>
<dbReference type="PANTHER" id="PTHR13343:SF17">
    <property type="entry name" value="CELLULAR REPRESSOR OF E1A-STIMULATED GENES, ISOFORM A"/>
    <property type="match status" value="1"/>
</dbReference>
<dbReference type="InterPro" id="IPR055343">
    <property type="entry name" value="CREG_beta-barrel"/>
</dbReference>
<comment type="caution">
    <text evidence="2">The sequence shown here is derived from an EMBL/GenBank/DDBJ whole genome shotgun (WGS) entry which is preliminary data.</text>
</comment>
<evidence type="ECO:0000259" key="1">
    <source>
        <dbReference type="Pfam" id="PF13883"/>
    </source>
</evidence>